<dbReference type="GeneID" id="29774409"/>
<protein>
    <submittedName>
        <fullName evidence="2">Altered thrombospondin repeat domain-containing secreted protein</fullName>
    </submittedName>
</protein>
<proteinExistence type="predicted"/>
<sequence>MKKSRFLLLSIFFCFVTNISLEFKRKQKVEINSLQKNKNDDNIREEKIKQADVESQPEVDGDTCVIFSSSEGNARNCWCPRGYILCNEEDVLDVQEKLNEIKNKYERSLVTPLWMKRLCDNSKDVGFKSMSVVIDYELAVLCKDGSNKDNADFEIIGASGYITGEEMIEEQKRNPWYVPRKCTVNNFYLCRKVENDNVNCSYTPWSDWSECKNNTQKRYRKVRRSNQNNENFCLWNDKIVPRNIMEQTRSC</sequence>
<reference evidence="2 3" key="1">
    <citation type="journal article" date="2016" name="Nat. Commun.">
        <title>Genomes of cryptic chimpanzee Plasmodium species reveal key evolutionary events leading to human malaria.</title>
        <authorList>
            <person name="Sundararaman S.A."/>
            <person name="Plenderleith L.J."/>
            <person name="Liu W."/>
            <person name="Loy D.E."/>
            <person name="Learn G.H."/>
            <person name="Li Y."/>
            <person name="Shaw K.S."/>
            <person name="Ayouba A."/>
            <person name="Peeters M."/>
            <person name="Speede S."/>
            <person name="Shaw G.M."/>
            <person name="Bushman F.D."/>
            <person name="Brisson D."/>
            <person name="Rayner J.C."/>
            <person name="Sharp P.M."/>
            <person name="Hahn B.H."/>
        </authorList>
    </citation>
    <scope>NUCLEOTIDE SEQUENCE [LARGE SCALE GENOMIC DNA]</scope>
    <source>
        <strain evidence="2 3">SY75</strain>
    </source>
</reference>
<comment type="caution">
    <text evidence="2">The sequence shown here is derived from an EMBL/GenBank/DDBJ whole genome shotgun (WGS) entry which is preliminary data.</text>
</comment>
<accession>A0A151LWK0</accession>
<dbReference type="KEGG" id="pgab:PGSY75_0212600"/>
<organism evidence="2 3">
    <name type="scientific">Plasmodium gaboni</name>
    <dbReference type="NCBI Taxonomy" id="647221"/>
    <lineage>
        <taxon>Eukaryota</taxon>
        <taxon>Sar</taxon>
        <taxon>Alveolata</taxon>
        <taxon>Apicomplexa</taxon>
        <taxon>Aconoidasida</taxon>
        <taxon>Haemosporida</taxon>
        <taxon>Plasmodiidae</taxon>
        <taxon>Plasmodium</taxon>
        <taxon>Plasmodium (Laverania)</taxon>
    </lineage>
</organism>
<evidence type="ECO:0000313" key="3">
    <source>
        <dbReference type="Proteomes" id="UP000076004"/>
    </source>
</evidence>
<dbReference type="RefSeq" id="XP_018643782.1">
    <property type="nucleotide sequence ID" value="XM_018783792.1"/>
</dbReference>
<gene>
    <name evidence="2" type="ORF">PGSY75_0212600</name>
</gene>
<evidence type="ECO:0000313" key="2">
    <source>
        <dbReference type="EMBL" id="KYO03558.1"/>
    </source>
</evidence>
<dbReference type="VEuPathDB" id="PlasmoDB:PGSY75_0212600"/>
<keyword evidence="1" id="KW-0732">Signal</keyword>
<dbReference type="InterPro" id="IPR036383">
    <property type="entry name" value="TSP1_rpt_sf"/>
</dbReference>
<dbReference type="AlphaFoldDB" id="A0A151LWK0"/>
<feature type="chain" id="PRO_5007584576" evidence="1">
    <location>
        <begin position="22"/>
        <end position="251"/>
    </location>
</feature>
<dbReference type="VEuPathDB" id="PlasmoDB:PGABG01_0210300"/>
<feature type="signal peptide" evidence="1">
    <location>
        <begin position="1"/>
        <end position="21"/>
    </location>
</feature>
<name>A0A151LWK0_9APIC</name>
<evidence type="ECO:0000256" key="1">
    <source>
        <dbReference type="SAM" id="SignalP"/>
    </source>
</evidence>
<dbReference type="EMBL" id="LVLB01000003">
    <property type="protein sequence ID" value="KYO03558.1"/>
    <property type="molecule type" value="Genomic_DNA"/>
</dbReference>
<dbReference type="SUPFAM" id="SSF82895">
    <property type="entry name" value="TSP-1 type 1 repeat"/>
    <property type="match status" value="1"/>
</dbReference>
<dbReference type="Proteomes" id="UP000076004">
    <property type="component" value="Chromosome 2"/>
</dbReference>